<dbReference type="Proteomes" id="UP000054007">
    <property type="component" value="Unassembled WGS sequence"/>
</dbReference>
<dbReference type="EMBL" id="KN880509">
    <property type="protein sequence ID" value="KIY68119.1"/>
    <property type="molecule type" value="Genomic_DNA"/>
</dbReference>
<evidence type="ECO:0008006" key="3">
    <source>
        <dbReference type="Google" id="ProtNLM"/>
    </source>
</evidence>
<reference evidence="1 2" key="1">
    <citation type="journal article" date="2015" name="Fungal Genet. Biol.">
        <title>Evolution of novel wood decay mechanisms in Agaricales revealed by the genome sequences of Fistulina hepatica and Cylindrobasidium torrendii.</title>
        <authorList>
            <person name="Floudas D."/>
            <person name="Held B.W."/>
            <person name="Riley R."/>
            <person name="Nagy L.G."/>
            <person name="Koehler G."/>
            <person name="Ransdell A.S."/>
            <person name="Younus H."/>
            <person name="Chow J."/>
            <person name="Chiniquy J."/>
            <person name="Lipzen A."/>
            <person name="Tritt A."/>
            <person name="Sun H."/>
            <person name="Haridas S."/>
            <person name="LaButti K."/>
            <person name="Ohm R.A."/>
            <person name="Kues U."/>
            <person name="Blanchette R.A."/>
            <person name="Grigoriev I.V."/>
            <person name="Minto R.E."/>
            <person name="Hibbett D.S."/>
        </authorList>
    </citation>
    <scope>NUCLEOTIDE SEQUENCE [LARGE SCALE GENOMIC DNA]</scope>
    <source>
        <strain evidence="1 2">FP15055 ss-10</strain>
    </source>
</reference>
<organism evidence="1 2">
    <name type="scientific">Cylindrobasidium torrendii FP15055 ss-10</name>
    <dbReference type="NCBI Taxonomy" id="1314674"/>
    <lineage>
        <taxon>Eukaryota</taxon>
        <taxon>Fungi</taxon>
        <taxon>Dikarya</taxon>
        <taxon>Basidiomycota</taxon>
        <taxon>Agaricomycotina</taxon>
        <taxon>Agaricomycetes</taxon>
        <taxon>Agaricomycetidae</taxon>
        <taxon>Agaricales</taxon>
        <taxon>Marasmiineae</taxon>
        <taxon>Physalacriaceae</taxon>
        <taxon>Cylindrobasidium</taxon>
    </lineage>
</organism>
<evidence type="ECO:0000313" key="2">
    <source>
        <dbReference type="Proteomes" id="UP000054007"/>
    </source>
</evidence>
<protein>
    <recommendedName>
        <fullName evidence="3">F-box domain-containing protein</fullName>
    </recommendedName>
</protein>
<dbReference type="AlphaFoldDB" id="A0A0D7BD75"/>
<dbReference type="OrthoDB" id="2587912at2759"/>
<sequence length="355" mass="39435">MAIILHHAPPSSRKSSSARRRLVVAGGVNKDHVRYRASGRRRCDPDEETMGFRLGVFLSFSPTPMTTVLPTEILIDILAYAIPEHPHVTSILQVNSIFLELSRSILHHRLRFGSVSQVERFARAFSGPSACRLACSPRHVTVVVPGDRSDGIFPALDEAFARILDDPVAKRTEHGKLELDQFRLILHSHQDDPRPESVYNALQRVDPTHFLWTAPAAPHRYTTAIVAKCTPHLFAAISSWTRLRDLTLTNMAFFPPTAKSPQPLPITPHLESFYLGQVVFLAGTSIAAYLLSGSTKTLQTMTLVDVFGQSIWGPRVNKDHVLSAVPEDARDAVGEILTVATKTERIIGGDRYTEW</sequence>
<proteinExistence type="predicted"/>
<evidence type="ECO:0000313" key="1">
    <source>
        <dbReference type="EMBL" id="KIY68119.1"/>
    </source>
</evidence>
<keyword evidence="2" id="KW-1185">Reference proteome</keyword>
<name>A0A0D7BD75_9AGAR</name>
<accession>A0A0D7BD75</accession>
<gene>
    <name evidence="1" type="ORF">CYLTODRAFT_421880</name>
</gene>